<evidence type="ECO:0008006" key="4">
    <source>
        <dbReference type="Google" id="ProtNLM"/>
    </source>
</evidence>
<feature type="signal peptide" evidence="1">
    <location>
        <begin position="1"/>
        <end position="21"/>
    </location>
</feature>
<gene>
    <name evidence="2" type="ORF">GCM10011273_04820</name>
</gene>
<keyword evidence="1" id="KW-0732">Signal</keyword>
<proteinExistence type="predicted"/>
<name>A0A918UNN3_9CAUL</name>
<evidence type="ECO:0000256" key="1">
    <source>
        <dbReference type="SAM" id="SignalP"/>
    </source>
</evidence>
<evidence type="ECO:0000313" key="2">
    <source>
        <dbReference type="EMBL" id="GGZ22960.1"/>
    </source>
</evidence>
<sequence>MRIFKGMVLTALLALSGCVTNDPVGLNDAGRKIAMGYVETALTGPMLVLRQKAEQGGPYAELTLGLALISGRGSSAEQLTGMDYVRKASLASVSRNLSIYQPPVRQGLSGSVQNVQVHDPVIAREILSAAVACAQALGAKASIADGGAVCGGEAQYQRFQSLI</sequence>
<dbReference type="PROSITE" id="PS51257">
    <property type="entry name" value="PROKAR_LIPOPROTEIN"/>
    <property type="match status" value="1"/>
</dbReference>
<reference evidence="2" key="2">
    <citation type="submission" date="2020-09" db="EMBL/GenBank/DDBJ databases">
        <authorList>
            <person name="Sun Q."/>
            <person name="Kim S."/>
        </authorList>
    </citation>
    <scope>NUCLEOTIDE SEQUENCE</scope>
    <source>
        <strain evidence="2">KCTC 32296</strain>
    </source>
</reference>
<evidence type="ECO:0000313" key="3">
    <source>
        <dbReference type="Proteomes" id="UP000662572"/>
    </source>
</evidence>
<dbReference type="AlphaFoldDB" id="A0A918UNN3"/>
<dbReference type="Proteomes" id="UP000662572">
    <property type="component" value="Unassembled WGS sequence"/>
</dbReference>
<organism evidence="2 3">
    <name type="scientific">Asticcacaulis endophyticus</name>
    <dbReference type="NCBI Taxonomy" id="1395890"/>
    <lineage>
        <taxon>Bacteria</taxon>
        <taxon>Pseudomonadati</taxon>
        <taxon>Pseudomonadota</taxon>
        <taxon>Alphaproteobacteria</taxon>
        <taxon>Caulobacterales</taxon>
        <taxon>Caulobacteraceae</taxon>
        <taxon>Asticcacaulis</taxon>
    </lineage>
</organism>
<comment type="caution">
    <text evidence="2">The sequence shown here is derived from an EMBL/GenBank/DDBJ whole genome shotgun (WGS) entry which is preliminary data.</text>
</comment>
<keyword evidence="3" id="KW-1185">Reference proteome</keyword>
<dbReference type="EMBL" id="BMZB01000001">
    <property type="protein sequence ID" value="GGZ22960.1"/>
    <property type="molecule type" value="Genomic_DNA"/>
</dbReference>
<feature type="chain" id="PRO_5037158199" description="Lipoprotein" evidence="1">
    <location>
        <begin position="22"/>
        <end position="163"/>
    </location>
</feature>
<dbReference type="RefSeq" id="WP_189484762.1">
    <property type="nucleotide sequence ID" value="NZ_BMZB01000001.1"/>
</dbReference>
<reference evidence="2" key="1">
    <citation type="journal article" date="2014" name="Int. J. Syst. Evol. Microbiol.">
        <title>Complete genome sequence of Corynebacterium casei LMG S-19264T (=DSM 44701T), isolated from a smear-ripened cheese.</title>
        <authorList>
            <consortium name="US DOE Joint Genome Institute (JGI-PGF)"/>
            <person name="Walter F."/>
            <person name="Albersmeier A."/>
            <person name="Kalinowski J."/>
            <person name="Ruckert C."/>
        </authorList>
    </citation>
    <scope>NUCLEOTIDE SEQUENCE</scope>
    <source>
        <strain evidence="2">KCTC 32296</strain>
    </source>
</reference>
<accession>A0A918UNN3</accession>
<protein>
    <recommendedName>
        <fullName evidence="4">Lipoprotein</fullName>
    </recommendedName>
</protein>